<evidence type="ECO:0000313" key="5">
    <source>
        <dbReference type="EMBL" id="RQX01957.1"/>
    </source>
</evidence>
<dbReference type="Gene3D" id="3.40.50.300">
    <property type="entry name" value="P-loop containing nucleotide triphosphate hydrolases"/>
    <property type="match status" value="1"/>
</dbReference>
<organism evidence="5 6">
    <name type="scientific">Micromonospora inaquosa</name>
    <dbReference type="NCBI Taxonomy" id="2203716"/>
    <lineage>
        <taxon>Bacteria</taxon>
        <taxon>Bacillati</taxon>
        <taxon>Actinomycetota</taxon>
        <taxon>Actinomycetes</taxon>
        <taxon>Micromonosporales</taxon>
        <taxon>Micromonosporaceae</taxon>
        <taxon>Micromonospora</taxon>
    </lineage>
</organism>
<evidence type="ECO:0000256" key="3">
    <source>
        <dbReference type="SAM" id="MobiDB-lite"/>
    </source>
</evidence>
<feature type="compositionally biased region" description="Low complexity" evidence="3">
    <location>
        <begin position="60"/>
        <end position="73"/>
    </location>
</feature>
<dbReference type="PANTHER" id="PTHR10605">
    <property type="entry name" value="HEPARAN SULFATE SULFOTRANSFERASE"/>
    <property type="match status" value="1"/>
</dbReference>
<sequence>MAHPRVRHSRRGGGLGGLVGGGEHRPGLAGACAGAHRAGDGGHGQGSGRRAGRDGRRLRCALAGRGLDGAARGRPGRDRGGVPRRGARPRAQSGGRDGAALGDPPRWSPRPGRAGRRCRCGCRPHRGALVTGVARRQVTDRLRRGVRAARAWGRAARPGDPGPLPDFLVIGGQRCGTTSLYHHLAAHPQVQVASGKELQYFSVHHARGVRWYRGHFPRLAPGERTFEASPYYLFHPSVPARVAATLPQARFVALLRDPVQRAYSHYLHTRSYGVEPLSFVDALDAEEERLARATAGGPDSAAAHRALRNYSYAARGRYAEQLDRWFAHIPRERIHLARTEDLQADPAGTYADILRFLGLPAFTPEAFTRHTRRVDPGLSELTPALRERLGAHFAPHNARLATLLGWSDPWLG</sequence>
<keyword evidence="6" id="KW-1185">Reference proteome</keyword>
<reference evidence="5 6" key="1">
    <citation type="submission" date="2018-05" db="EMBL/GenBank/DDBJ databases">
        <title>Micromonospora from Atacama Desert.</title>
        <authorList>
            <person name="Carro L."/>
            <person name="Goodfellow M."/>
            <person name="Klenk H.-P."/>
        </authorList>
    </citation>
    <scope>NUCLEOTIDE SEQUENCE [LARGE SCALE GENOMIC DNA]</scope>
    <source>
        <strain evidence="5 6">LB39</strain>
    </source>
</reference>
<dbReference type="Proteomes" id="UP000282312">
    <property type="component" value="Unassembled WGS sequence"/>
</dbReference>
<feature type="compositionally biased region" description="Gly residues" evidence="3">
    <location>
        <begin position="12"/>
        <end position="21"/>
    </location>
</feature>
<dbReference type="InterPro" id="IPR000863">
    <property type="entry name" value="Sulfotransferase_dom"/>
</dbReference>
<accession>A0A3N9X693</accession>
<feature type="compositionally biased region" description="Basic residues" evidence="3">
    <location>
        <begin position="1"/>
        <end position="11"/>
    </location>
</feature>
<dbReference type="AlphaFoldDB" id="A0A3N9X693"/>
<evidence type="ECO:0000313" key="6">
    <source>
        <dbReference type="Proteomes" id="UP000282312"/>
    </source>
</evidence>
<keyword evidence="1" id="KW-0808">Transferase</keyword>
<comment type="caution">
    <text evidence="5">The sequence shown here is derived from an EMBL/GenBank/DDBJ whole genome shotgun (WGS) entry which is preliminary data.</text>
</comment>
<feature type="region of interest" description="Disordered" evidence="3">
    <location>
        <begin position="1"/>
        <end position="117"/>
    </location>
</feature>
<dbReference type="InterPro" id="IPR037359">
    <property type="entry name" value="NST/OST"/>
</dbReference>
<dbReference type="Pfam" id="PF00685">
    <property type="entry name" value="Sulfotransfer_1"/>
    <property type="match status" value="1"/>
</dbReference>
<evidence type="ECO:0000256" key="2">
    <source>
        <dbReference type="ARBA" id="ARBA00023180"/>
    </source>
</evidence>
<feature type="domain" description="Sulfotransferase" evidence="4">
    <location>
        <begin position="165"/>
        <end position="369"/>
    </location>
</feature>
<dbReference type="PANTHER" id="PTHR10605:SF56">
    <property type="entry name" value="BIFUNCTIONAL HEPARAN SULFATE N-DEACETYLASE_N-SULFOTRANSFERASE"/>
    <property type="match status" value="1"/>
</dbReference>
<proteinExistence type="predicted"/>
<dbReference type="GO" id="GO:0008146">
    <property type="term" value="F:sulfotransferase activity"/>
    <property type="evidence" value="ECO:0007669"/>
    <property type="project" value="InterPro"/>
</dbReference>
<dbReference type="InterPro" id="IPR027417">
    <property type="entry name" value="P-loop_NTPase"/>
</dbReference>
<evidence type="ECO:0000259" key="4">
    <source>
        <dbReference type="Pfam" id="PF00685"/>
    </source>
</evidence>
<evidence type="ECO:0000256" key="1">
    <source>
        <dbReference type="ARBA" id="ARBA00022679"/>
    </source>
</evidence>
<dbReference type="SUPFAM" id="SSF52540">
    <property type="entry name" value="P-loop containing nucleoside triphosphate hydrolases"/>
    <property type="match status" value="1"/>
</dbReference>
<keyword evidence="2" id="KW-0325">Glycoprotein</keyword>
<dbReference type="EMBL" id="QGSZ01000217">
    <property type="protein sequence ID" value="RQX01957.1"/>
    <property type="molecule type" value="Genomic_DNA"/>
</dbReference>
<name>A0A3N9X693_9ACTN</name>
<feature type="compositionally biased region" description="Low complexity" evidence="3">
    <location>
        <begin position="27"/>
        <end position="36"/>
    </location>
</feature>
<protein>
    <recommendedName>
        <fullName evidence="4">Sulfotransferase domain-containing protein</fullName>
    </recommendedName>
</protein>
<gene>
    <name evidence="5" type="ORF">DLJ59_17390</name>
</gene>